<dbReference type="SMART" id="SM00642">
    <property type="entry name" value="Aamy"/>
    <property type="match status" value="1"/>
</dbReference>
<protein>
    <recommendedName>
        <fullName evidence="3">maltose alpha-D-glucosyltransferase</fullName>
        <ecNumber evidence="3">5.4.99.16</ecNumber>
    </recommendedName>
    <alternativeName>
        <fullName evidence="7">Maltose alpha-D-glucosyltransferase</fullName>
    </alternativeName>
</protein>
<dbReference type="Gene3D" id="3.20.20.80">
    <property type="entry name" value="Glycosidases"/>
    <property type="match status" value="1"/>
</dbReference>
<dbReference type="SUPFAM" id="SSF51011">
    <property type="entry name" value="Glycosyl hydrolase domain"/>
    <property type="match status" value="1"/>
</dbReference>
<keyword evidence="4" id="KW-0479">Metal-binding</keyword>
<dbReference type="InterPro" id="IPR013780">
    <property type="entry name" value="Glyco_hydro_b"/>
</dbReference>
<keyword evidence="10" id="KW-0378">Hydrolase</keyword>
<name>A0A239WQY5_9ACTN</name>
<proteinExistence type="inferred from homology"/>
<dbReference type="EMBL" id="LT906441">
    <property type="protein sequence ID" value="SNV36530.1"/>
    <property type="molecule type" value="Genomic_DNA"/>
</dbReference>
<feature type="region of interest" description="Disordered" evidence="8">
    <location>
        <begin position="1"/>
        <end position="36"/>
    </location>
</feature>
<keyword evidence="5" id="KW-0106">Calcium</keyword>
<evidence type="ECO:0000256" key="1">
    <source>
        <dbReference type="ARBA" id="ARBA00001595"/>
    </source>
</evidence>
<evidence type="ECO:0000256" key="4">
    <source>
        <dbReference type="ARBA" id="ARBA00022723"/>
    </source>
</evidence>
<evidence type="ECO:0000256" key="3">
    <source>
        <dbReference type="ARBA" id="ARBA00012619"/>
    </source>
</evidence>
<comment type="similarity">
    <text evidence="2">Belongs to the glycosyl hydrolase 13 family. TreS subfamily.</text>
</comment>
<dbReference type="GO" id="GO:0046872">
    <property type="term" value="F:metal ion binding"/>
    <property type="evidence" value="ECO:0007669"/>
    <property type="project" value="UniProtKB-KW"/>
</dbReference>
<sequence>MHAVPESHTVSNPTRSDGPHLDHREAPRPNRHDPAKDEHVLDMSAEELAGALDDVRPTGSLDRTDTQWFRTAVFYEVLVRSFKDSNGDGIGDFKGLESKLDYLQWLGVDCLWLPPFYDSPLRDGGYDISDYRWIREELGTIEDFKTFLDSAHDRGLRVIIDFVMNHTSDSHPWFQASRSDPDGPFGNFYVWSDTDEKYSDARIIFLDTEKSNWKWDEERGQYYWHRFFHHQPDLNFDEPRVIDEMFNAVRYWMDMGIDGFRLDAVPYLVEEDGTNCENLSGTHQILKDLRAMVDREYPGRILLCEANQWPEDVVEYFGAGDECQMAFHFPVMPRLFMALRQHSRQSISDILARTPQIPDGCQWGTFLRNHDELTLEMVTAQEREYLWGQYAPEHRMRCNLGIRRRLATLVGNDQDQIRLLHAMLLTLPGSPVLYYGDEIGMGDDPWLPDRDGVRTPMQWDNSPSAGFSDAPPEKFHLPVIDQFGYRPARVNVERQMEDPSSQLVWLRSMLAVRRRYPVFGTGEFIDLGGDDEAILAFLRRDRTSTILCLVNLSPDERRYVGVLPQFGGHRVVNMLRDEPFGPLDPAGTVEYDLAGWGFAWILLHHGEDH</sequence>
<evidence type="ECO:0000313" key="11">
    <source>
        <dbReference type="Proteomes" id="UP000215332"/>
    </source>
</evidence>
<dbReference type="InterPro" id="IPR012810">
    <property type="entry name" value="TreS/a-amylase_N"/>
</dbReference>
<reference evidence="10 11" key="1">
    <citation type="submission" date="2017-06" db="EMBL/GenBank/DDBJ databases">
        <authorList>
            <consortium name="Pathogen Informatics"/>
        </authorList>
    </citation>
    <scope>NUCLEOTIDE SEQUENCE [LARGE SCALE GENOMIC DNA]</scope>
    <source>
        <strain evidence="10 11">NCTC11865</strain>
    </source>
</reference>
<dbReference type="GO" id="GO:0016798">
    <property type="term" value="F:hydrolase activity, acting on glycosyl bonds"/>
    <property type="evidence" value="ECO:0007669"/>
    <property type="project" value="UniProtKB-KW"/>
</dbReference>
<dbReference type="Pfam" id="PF16657">
    <property type="entry name" value="Malt_amylase_C"/>
    <property type="match status" value="1"/>
</dbReference>
<evidence type="ECO:0000256" key="8">
    <source>
        <dbReference type="SAM" id="MobiDB-lite"/>
    </source>
</evidence>
<accession>A0A239WQY5</accession>
<evidence type="ECO:0000259" key="9">
    <source>
        <dbReference type="SMART" id="SM00642"/>
    </source>
</evidence>
<dbReference type="eggNOG" id="COG0366">
    <property type="taxonomic scope" value="Bacteria"/>
</dbReference>
<dbReference type="PANTHER" id="PTHR10357:SF219">
    <property type="entry name" value="MALTOSE ALPHA-D-GLUCOSYLTRANSFERASE"/>
    <property type="match status" value="1"/>
</dbReference>
<evidence type="ECO:0000256" key="5">
    <source>
        <dbReference type="ARBA" id="ARBA00022837"/>
    </source>
</evidence>
<keyword evidence="6" id="KW-0413">Isomerase</keyword>
<dbReference type="SUPFAM" id="SSF51445">
    <property type="entry name" value="(Trans)glycosidases"/>
    <property type="match status" value="1"/>
</dbReference>
<dbReference type="Proteomes" id="UP000215332">
    <property type="component" value="Chromosome 1"/>
</dbReference>
<organism evidence="10 11">
    <name type="scientific">Cutibacterium granulosum</name>
    <dbReference type="NCBI Taxonomy" id="33011"/>
    <lineage>
        <taxon>Bacteria</taxon>
        <taxon>Bacillati</taxon>
        <taxon>Actinomycetota</taxon>
        <taxon>Actinomycetes</taxon>
        <taxon>Propionibacteriales</taxon>
        <taxon>Propionibacteriaceae</taxon>
        <taxon>Cutibacterium</taxon>
    </lineage>
</organism>
<dbReference type="NCBIfam" id="TIGR02456">
    <property type="entry name" value="treS_nterm"/>
    <property type="match status" value="1"/>
</dbReference>
<feature type="compositionally biased region" description="Basic and acidic residues" evidence="8">
    <location>
        <begin position="17"/>
        <end position="36"/>
    </location>
</feature>
<dbReference type="KEGG" id="cgrn:4412665_01376"/>
<gene>
    <name evidence="10" type="primary">treS</name>
    <name evidence="10" type="ORF">SAMEA4412665_01376</name>
</gene>
<dbReference type="CDD" id="cd11334">
    <property type="entry name" value="AmyAc_TreS"/>
    <property type="match status" value="1"/>
</dbReference>
<dbReference type="EC" id="5.4.99.16" evidence="3"/>
<dbReference type="InterPro" id="IPR045857">
    <property type="entry name" value="O16G_dom_2"/>
</dbReference>
<dbReference type="GO" id="GO:0047471">
    <property type="term" value="F:maltose alpha-D-glucosyltransferase activity"/>
    <property type="evidence" value="ECO:0007669"/>
    <property type="project" value="UniProtKB-EC"/>
</dbReference>
<feature type="domain" description="Glycosyl hydrolase family 13 catalytic" evidence="9">
    <location>
        <begin position="76"/>
        <end position="468"/>
    </location>
</feature>
<dbReference type="InterPro" id="IPR032091">
    <property type="entry name" value="Malt_amylase-like_C"/>
</dbReference>
<evidence type="ECO:0000256" key="2">
    <source>
        <dbReference type="ARBA" id="ARBA00005496"/>
    </source>
</evidence>
<dbReference type="Gene3D" id="2.60.40.1180">
    <property type="entry name" value="Golgi alpha-mannosidase II"/>
    <property type="match status" value="1"/>
</dbReference>
<dbReference type="AlphaFoldDB" id="A0A239WQY5"/>
<evidence type="ECO:0000256" key="6">
    <source>
        <dbReference type="ARBA" id="ARBA00023235"/>
    </source>
</evidence>
<comment type="catalytic activity">
    <reaction evidence="1">
        <text>D-maltose = alpha,alpha-trehalose</text>
        <dbReference type="Rhea" id="RHEA:15145"/>
        <dbReference type="ChEBI" id="CHEBI:16551"/>
        <dbReference type="ChEBI" id="CHEBI:17306"/>
        <dbReference type="EC" id="5.4.99.16"/>
    </reaction>
</comment>
<dbReference type="InterPro" id="IPR006047">
    <property type="entry name" value="GH13_cat_dom"/>
</dbReference>
<dbReference type="FunFam" id="3.20.20.80:FF:000055">
    <property type="entry name" value="Trehalose synthase"/>
    <property type="match status" value="1"/>
</dbReference>
<dbReference type="GO" id="GO:0005975">
    <property type="term" value="P:carbohydrate metabolic process"/>
    <property type="evidence" value="ECO:0007669"/>
    <property type="project" value="InterPro"/>
</dbReference>
<dbReference type="InterPro" id="IPR017853">
    <property type="entry name" value="GH"/>
</dbReference>
<dbReference type="Pfam" id="PF00128">
    <property type="entry name" value="Alpha-amylase"/>
    <property type="match status" value="2"/>
</dbReference>
<dbReference type="Gene3D" id="3.90.400.10">
    <property type="entry name" value="Oligo-1,6-glucosidase, Domain 2"/>
    <property type="match status" value="1"/>
</dbReference>
<dbReference type="PANTHER" id="PTHR10357">
    <property type="entry name" value="ALPHA-AMYLASE FAMILY MEMBER"/>
    <property type="match status" value="1"/>
</dbReference>
<evidence type="ECO:0000313" key="10">
    <source>
        <dbReference type="EMBL" id="SNV36530.1"/>
    </source>
</evidence>
<keyword evidence="10" id="KW-0326">Glycosidase</keyword>
<evidence type="ECO:0000256" key="7">
    <source>
        <dbReference type="ARBA" id="ARBA00031378"/>
    </source>
</evidence>